<keyword evidence="6 9" id="KW-1133">Transmembrane helix</keyword>
<feature type="transmembrane region" description="Helical" evidence="9">
    <location>
        <begin position="12"/>
        <end position="33"/>
    </location>
</feature>
<dbReference type="SUPFAM" id="SSF52266">
    <property type="entry name" value="SGNH hydrolase"/>
    <property type="match status" value="1"/>
</dbReference>
<dbReference type="AlphaFoldDB" id="A0A852T6V5"/>
<feature type="domain" description="Acyltransferase 3" evidence="10">
    <location>
        <begin position="13"/>
        <end position="348"/>
    </location>
</feature>
<feature type="transmembrane region" description="Helical" evidence="9">
    <location>
        <begin position="174"/>
        <end position="195"/>
    </location>
</feature>
<feature type="transmembrane region" description="Helical" evidence="9">
    <location>
        <begin position="263"/>
        <end position="286"/>
    </location>
</feature>
<accession>A0A852T6V5</accession>
<evidence type="ECO:0000259" key="10">
    <source>
        <dbReference type="Pfam" id="PF01757"/>
    </source>
</evidence>
<dbReference type="InterPro" id="IPR050879">
    <property type="entry name" value="Acyltransferase_3"/>
</dbReference>
<dbReference type="EMBL" id="JACCBX010000002">
    <property type="protein sequence ID" value="NYE04490.1"/>
    <property type="molecule type" value="Genomic_DNA"/>
</dbReference>
<comment type="similarity">
    <text evidence="2">Belongs to the acyltransferase 3 family.</text>
</comment>
<proteinExistence type="inferred from homology"/>
<evidence type="ECO:0000313" key="11">
    <source>
        <dbReference type="EMBL" id="NYE04490.1"/>
    </source>
</evidence>
<comment type="caution">
    <text evidence="11">The sequence shown here is derived from an EMBL/GenBank/DDBJ whole genome shotgun (WGS) entry which is preliminary data.</text>
</comment>
<evidence type="ECO:0000256" key="2">
    <source>
        <dbReference type="ARBA" id="ARBA00007400"/>
    </source>
</evidence>
<feature type="transmembrane region" description="Helical" evidence="9">
    <location>
        <begin position="307"/>
        <end position="325"/>
    </location>
</feature>
<feature type="transmembrane region" description="Helical" evidence="9">
    <location>
        <begin position="331"/>
        <end position="352"/>
    </location>
</feature>
<name>A0A852T6V5_9BACI</name>
<feature type="transmembrane region" description="Helical" evidence="9">
    <location>
        <begin position="207"/>
        <end position="225"/>
    </location>
</feature>
<dbReference type="PANTHER" id="PTHR23028:SF53">
    <property type="entry name" value="ACYL_TRANSF_3 DOMAIN-CONTAINING PROTEIN"/>
    <property type="match status" value="1"/>
</dbReference>
<reference evidence="12" key="1">
    <citation type="submission" date="2020-07" db="EMBL/GenBank/DDBJ databases">
        <authorList>
            <person name="Partida-Martinez L."/>
            <person name="Huntemann M."/>
            <person name="Clum A."/>
            <person name="Wang J."/>
            <person name="Palaniappan K."/>
            <person name="Ritter S."/>
            <person name="Chen I.-M."/>
            <person name="Stamatis D."/>
            <person name="Reddy T."/>
            <person name="O'Malley R."/>
            <person name="Daum C."/>
            <person name="Shapiro N."/>
            <person name="Ivanova N."/>
            <person name="Kyrpides N."/>
            <person name="Woyke T."/>
        </authorList>
    </citation>
    <scope>NUCLEOTIDE SEQUENCE [LARGE SCALE GENOMIC DNA]</scope>
    <source>
        <strain evidence="12">AT2.8</strain>
    </source>
</reference>
<organism evidence="11 12">
    <name type="scientific">Neobacillus niacini</name>
    <dbReference type="NCBI Taxonomy" id="86668"/>
    <lineage>
        <taxon>Bacteria</taxon>
        <taxon>Bacillati</taxon>
        <taxon>Bacillota</taxon>
        <taxon>Bacilli</taxon>
        <taxon>Bacillales</taxon>
        <taxon>Bacillaceae</taxon>
        <taxon>Neobacillus</taxon>
    </lineage>
</organism>
<feature type="transmembrane region" description="Helical" evidence="9">
    <location>
        <begin position="237"/>
        <end position="257"/>
    </location>
</feature>
<evidence type="ECO:0000256" key="5">
    <source>
        <dbReference type="ARBA" id="ARBA00022692"/>
    </source>
</evidence>
<protein>
    <submittedName>
        <fullName evidence="11">Peptidoglycan/LPS O-acetylase OafA/YrhL</fullName>
    </submittedName>
</protein>
<dbReference type="PANTHER" id="PTHR23028">
    <property type="entry name" value="ACETYLTRANSFERASE"/>
    <property type="match status" value="1"/>
</dbReference>
<dbReference type="InterPro" id="IPR036514">
    <property type="entry name" value="SGNH_hydro_sf"/>
</dbReference>
<keyword evidence="7 9" id="KW-0472">Membrane</keyword>
<feature type="transmembrane region" description="Helical" evidence="9">
    <location>
        <begin position="80"/>
        <end position="98"/>
    </location>
</feature>
<dbReference type="Pfam" id="PF01757">
    <property type="entry name" value="Acyl_transf_3"/>
    <property type="match status" value="1"/>
</dbReference>
<keyword evidence="8" id="KW-0012">Acyltransferase</keyword>
<keyword evidence="4" id="KW-0808">Transferase</keyword>
<evidence type="ECO:0000256" key="1">
    <source>
        <dbReference type="ARBA" id="ARBA00004651"/>
    </source>
</evidence>
<dbReference type="Gene3D" id="3.40.50.1110">
    <property type="entry name" value="SGNH hydrolase"/>
    <property type="match status" value="1"/>
</dbReference>
<dbReference type="Proteomes" id="UP000548423">
    <property type="component" value="Unassembled WGS sequence"/>
</dbReference>
<evidence type="ECO:0000256" key="9">
    <source>
        <dbReference type="SAM" id="Phobius"/>
    </source>
</evidence>
<feature type="transmembrane region" description="Helical" evidence="9">
    <location>
        <begin position="151"/>
        <end position="167"/>
    </location>
</feature>
<gene>
    <name evidence="11" type="ORF">F4694_001234</name>
</gene>
<reference evidence="12" key="2">
    <citation type="submission" date="2020-08" db="EMBL/GenBank/DDBJ databases">
        <title>The Agave Microbiome: Exploring the role of microbial communities in plant adaptations to desert environments.</title>
        <authorList>
            <person name="Partida-Martinez L.P."/>
        </authorList>
    </citation>
    <scope>NUCLEOTIDE SEQUENCE [LARGE SCALE GENOMIC DNA]</scope>
    <source>
        <strain evidence="12">AT2.8</strain>
    </source>
</reference>
<dbReference type="GO" id="GO:0005886">
    <property type="term" value="C:plasma membrane"/>
    <property type="evidence" value="ECO:0007669"/>
    <property type="project" value="UniProtKB-SubCell"/>
</dbReference>
<evidence type="ECO:0000256" key="6">
    <source>
        <dbReference type="ARBA" id="ARBA00022989"/>
    </source>
</evidence>
<sequence>MGVPKNEKRRYMPGIDGLRAIAVIGVILYHLNIPWFQGGFSGVTVFFVLSGYLITDILIDEWDNNNKIDYFRFMIRRFRRLAPALLTMIFIVTLWVIFTNHPSFEKLRSDFLPSLLYVTNWWYIFHNVSYFDRFGPASPLTHIWSLGIEEQFYLIWPLLVILGFIFIKRKRLRVLAILAGVFISAWLMAFLYTPGEDPSRVYYGTDTRAFSLLLGAALAFVWPSQRLSKTLPRHASWVLEMVGLTGVLLLIIMFMVTSEFDSFHYQGGMLLLSIITTLVVAALAHPESMLAKWLSVKPLRWIGVRSYGIYLWHYPIIILTTPIINTEGLNGWRITIQIAATMIISALSYHFVETPIRKGKIKFTLTAFKKLSFLKRRIVLGSCSLLFALLIGIGVEFAKTHVIVTTKAPLTIETIHEIEFNNDPIIEPEPAPELKTITVIGDSILYDVAPFFKNLYPEAVIDYRVGRQMSEVPEVIQQLESSGQLGQNVIIQLGTNGPFVKTDLLNLINSLENKKVYLVNCRVPRVWESTVNRTLEEVVTSTPNTVLVDWYSTSAGHPEFFANDGVHLTRFGGETYANMIAAMVAE</sequence>
<evidence type="ECO:0000256" key="3">
    <source>
        <dbReference type="ARBA" id="ARBA00022475"/>
    </source>
</evidence>
<dbReference type="GO" id="GO:0016747">
    <property type="term" value="F:acyltransferase activity, transferring groups other than amino-acyl groups"/>
    <property type="evidence" value="ECO:0007669"/>
    <property type="project" value="InterPro"/>
</dbReference>
<evidence type="ECO:0000256" key="8">
    <source>
        <dbReference type="ARBA" id="ARBA00023315"/>
    </source>
</evidence>
<evidence type="ECO:0000256" key="4">
    <source>
        <dbReference type="ARBA" id="ARBA00022679"/>
    </source>
</evidence>
<feature type="transmembrane region" description="Helical" evidence="9">
    <location>
        <begin position="39"/>
        <end position="59"/>
    </location>
</feature>
<dbReference type="GO" id="GO:0009103">
    <property type="term" value="P:lipopolysaccharide biosynthetic process"/>
    <property type="evidence" value="ECO:0007669"/>
    <property type="project" value="TreeGrafter"/>
</dbReference>
<evidence type="ECO:0000313" key="12">
    <source>
        <dbReference type="Proteomes" id="UP000548423"/>
    </source>
</evidence>
<keyword evidence="3" id="KW-1003">Cell membrane</keyword>
<evidence type="ECO:0000256" key="7">
    <source>
        <dbReference type="ARBA" id="ARBA00023136"/>
    </source>
</evidence>
<keyword evidence="5 9" id="KW-0812">Transmembrane</keyword>
<dbReference type="InterPro" id="IPR002656">
    <property type="entry name" value="Acyl_transf_3_dom"/>
</dbReference>
<feature type="transmembrane region" description="Helical" evidence="9">
    <location>
        <begin position="378"/>
        <end position="398"/>
    </location>
</feature>
<comment type="subcellular location">
    <subcellularLocation>
        <location evidence="1">Cell membrane</location>
        <topology evidence="1">Multi-pass membrane protein</topology>
    </subcellularLocation>
</comment>
<dbReference type="CDD" id="cd01840">
    <property type="entry name" value="SGNH_hydrolase_yrhL_like"/>
    <property type="match status" value="1"/>
</dbReference>